<feature type="transmembrane region" description="Helical" evidence="7">
    <location>
        <begin position="400"/>
        <end position="418"/>
    </location>
</feature>
<feature type="compositionally biased region" description="Basic and acidic residues" evidence="6">
    <location>
        <begin position="431"/>
        <end position="446"/>
    </location>
</feature>
<protein>
    <submittedName>
        <fullName evidence="9">MFS transporter</fullName>
    </submittedName>
</protein>
<feature type="transmembrane region" description="Helical" evidence="7">
    <location>
        <begin position="81"/>
        <end position="101"/>
    </location>
</feature>
<keyword evidence="3 7" id="KW-0812">Transmembrane</keyword>
<dbReference type="InterPro" id="IPR011701">
    <property type="entry name" value="MFS"/>
</dbReference>
<keyword evidence="2" id="KW-1003">Cell membrane</keyword>
<evidence type="ECO:0000256" key="6">
    <source>
        <dbReference type="SAM" id="MobiDB-lite"/>
    </source>
</evidence>
<evidence type="ECO:0000256" key="2">
    <source>
        <dbReference type="ARBA" id="ARBA00022475"/>
    </source>
</evidence>
<keyword evidence="4 7" id="KW-1133">Transmembrane helix</keyword>
<dbReference type="PANTHER" id="PTHR43124:SF3">
    <property type="entry name" value="CHLORAMPHENICOL EFFLUX PUMP RV0191"/>
    <property type="match status" value="1"/>
</dbReference>
<feature type="transmembrane region" description="Helical" evidence="7">
    <location>
        <begin position="170"/>
        <end position="188"/>
    </location>
</feature>
<feature type="transmembrane region" description="Helical" evidence="7">
    <location>
        <begin position="246"/>
        <end position="267"/>
    </location>
</feature>
<evidence type="ECO:0000256" key="5">
    <source>
        <dbReference type="ARBA" id="ARBA00023136"/>
    </source>
</evidence>
<dbReference type="InterPro" id="IPR036259">
    <property type="entry name" value="MFS_trans_sf"/>
</dbReference>
<feature type="transmembrane region" description="Helical" evidence="7">
    <location>
        <begin position="327"/>
        <end position="346"/>
    </location>
</feature>
<proteinExistence type="predicted"/>
<feature type="transmembrane region" description="Helical" evidence="7">
    <location>
        <begin position="107"/>
        <end position="129"/>
    </location>
</feature>
<keyword evidence="10" id="KW-1185">Reference proteome</keyword>
<name>A0ABN2H1F2_9ACTN</name>
<dbReference type="CDD" id="cd17324">
    <property type="entry name" value="MFS_NepI_like"/>
    <property type="match status" value="1"/>
</dbReference>
<evidence type="ECO:0000256" key="7">
    <source>
        <dbReference type="SAM" id="Phobius"/>
    </source>
</evidence>
<evidence type="ECO:0000256" key="3">
    <source>
        <dbReference type="ARBA" id="ARBA00022692"/>
    </source>
</evidence>
<dbReference type="EMBL" id="BAAAMU010000120">
    <property type="protein sequence ID" value="GAA1680348.1"/>
    <property type="molecule type" value="Genomic_DNA"/>
</dbReference>
<feature type="transmembrane region" description="Helical" evidence="7">
    <location>
        <begin position="54"/>
        <end position="74"/>
    </location>
</feature>
<feature type="transmembrane region" description="Helical" evidence="7">
    <location>
        <begin position="300"/>
        <end position="320"/>
    </location>
</feature>
<feature type="domain" description="Major facilitator superfamily (MFS) profile" evidence="8">
    <location>
        <begin position="16"/>
        <end position="422"/>
    </location>
</feature>
<gene>
    <name evidence="9" type="ORF">GCM10009733_091400</name>
</gene>
<organism evidence="9 10">
    <name type="scientific">Nonomuraea maheshkhaliensis</name>
    <dbReference type="NCBI Taxonomy" id="419590"/>
    <lineage>
        <taxon>Bacteria</taxon>
        <taxon>Bacillati</taxon>
        <taxon>Actinomycetota</taxon>
        <taxon>Actinomycetes</taxon>
        <taxon>Streptosporangiales</taxon>
        <taxon>Streptosporangiaceae</taxon>
        <taxon>Nonomuraea</taxon>
    </lineage>
</organism>
<keyword evidence="5 7" id="KW-0472">Membrane</keyword>
<comment type="caution">
    <text evidence="9">The sequence shown here is derived from an EMBL/GenBank/DDBJ whole genome shotgun (WGS) entry which is preliminary data.</text>
</comment>
<dbReference type="Gene3D" id="1.20.1250.20">
    <property type="entry name" value="MFS general substrate transporter like domains"/>
    <property type="match status" value="1"/>
</dbReference>
<evidence type="ECO:0000313" key="9">
    <source>
        <dbReference type="EMBL" id="GAA1680348.1"/>
    </source>
</evidence>
<feature type="transmembrane region" description="Helical" evidence="7">
    <location>
        <begin position="208"/>
        <end position="226"/>
    </location>
</feature>
<dbReference type="PANTHER" id="PTHR43124">
    <property type="entry name" value="PURINE EFFLUX PUMP PBUE"/>
    <property type="match status" value="1"/>
</dbReference>
<accession>A0ABN2H1F2</accession>
<evidence type="ECO:0000256" key="4">
    <source>
        <dbReference type="ARBA" id="ARBA00022989"/>
    </source>
</evidence>
<dbReference type="SUPFAM" id="SSF103473">
    <property type="entry name" value="MFS general substrate transporter"/>
    <property type="match status" value="1"/>
</dbReference>
<feature type="transmembrane region" description="Helical" evidence="7">
    <location>
        <begin position="141"/>
        <end position="164"/>
    </location>
</feature>
<evidence type="ECO:0000256" key="1">
    <source>
        <dbReference type="ARBA" id="ARBA00004651"/>
    </source>
</evidence>
<comment type="subcellular location">
    <subcellularLocation>
        <location evidence="1">Cell membrane</location>
        <topology evidence="1">Multi-pass membrane protein</topology>
    </subcellularLocation>
</comment>
<dbReference type="InterPro" id="IPR020846">
    <property type="entry name" value="MFS_dom"/>
</dbReference>
<dbReference type="Pfam" id="PF07690">
    <property type="entry name" value="MFS_1"/>
    <property type="match status" value="1"/>
</dbReference>
<feature type="region of interest" description="Disordered" evidence="6">
    <location>
        <begin position="426"/>
        <end position="479"/>
    </location>
</feature>
<reference evidence="9 10" key="1">
    <citation type="journal article" date="2019" name="Int. J. Syst. Evol. Microbiol.">
        <title>The Global Catalogue of Microorganisms (GCM) 10K type strain sequencing project: providing services to taxonomists for standard genome sequencing and annotation.</title>
        <authorList>
            <consortium name="The Broad Institute Genomics Platform"/>
            <consortium name="The Broad Institute Genome Sequencing Center for Infectious Disease"/>
            <person name="Wu L."/>
            <person name="Ma J."/>
        </authorList>
    </citation>
    <scope>NUCLEOTIDE SEQUENCE [LARGE SCALE GENOMIC DNA]</scope>
    <source>
        <strain evidence="9 10">JCM 13929</strain>
    </source>
</reference>
<dbReference type="PROSITE" id="PS50850">
    <property type="entry name" value="MFS"/>
    <property type="match status" value="1"/>
</dbReference>
<feature type="transmembrane region" description="Helical" evidence="7">
    <location>
        <begin position="274"/>
        <end position="294"/>
    </location>
</feature>
<evidence type="ECO:0000259" key="8">
    <source>
        <dbReference type="PROSITE" id="PS50850"/>
    </source>
</evidence>
<dbReference type="RefSeq" id="WP_346113243.1">
    <property type="nucleotide sequence ID" value="NZ_BAAAMU010000120.1"/>
</dbReference>
<feature type="compositionally biased region" description="Polar residues" evidence="6">
    <location>
        <begin position="470"/>
        <end position="479"/>
    </location>
</feature>
<sequence length="479" mass="47594">MSDEIAASSRRLPWPALLALFAAAFAAVMTELLPAGLLPGIAGALGVTEGRAGFLVTAYAVASFVSAVPVTALLRGYNRRPVLVGTLAGFALLNGVTALSSSYPLTFAARILAGAMGGVLWAMLVGYAARMVPEERRGRAIAIVSAGITVALCAGIPAGAALAAVAGWRAAFGGLAVAAVVLIAWVLWRVPDFPGEPAAERVPLRRVVVIPGVRTVLGVTLLTLLGHQAVYTYLAPLAQASGGGPAGVVLLVFGAGTVAGIWLVGAVIDRYARLTLIAALAAVATAMTLLGTAAGASDGMSAGALGWASAGASGWVSGWASGSVAGWVPGGAGGVVLAAAGLWGAAFGGVPTLLQTALVNAAGAANADVATSLQTTVYNAGIAPGSLAGGMVLESAGAGALPWTAVAVVAAALAFVVTKHRRAFPGRPARARRDAATGGPAEERRRASTGGSARVRGRVWPAARPVRAPRTTNATEGCR</sequence>
<dbReference type="InterPro" id="IPR050189">
    <property type="entry name" value="MFS_Efflux_Transporters"/>
</dbReference>
<dbReference type="Proteomes" id="UP001500064">
    <property type="component" value="Unassembled WGS sequence"/>
</dbReference>
<evidence type="ECO:0000313" key="10">
    <source>
        <dbReference type="Proteomes" id="UP001500064"/>
    </source>
</evidence>